<dbReference type="OrthoDB" id="2403610at2"/>
<keyword evidence="5" id="KW-1185">Reference proteome</keyword>
<reference evidence="2 5" key="2">
    <citation type="submission" date="2021-01" db="EMBL/GenBank/DDBJ databases">
        <title>FDA dAtabase for Regulatory Grade micrObial Sequences (FDA-ARGOS): Supporting development and validation of Infectious Disease Dx tests.</title>
        <authorList>
            <person name="Sproer C."/>
            <person name="Gronow S."/>
            <person name="Severitt S."/>
            <person name="Schroder I."/>
            <person name="Tallon L."/>
            <person name="Sadzewicz L."/>
            <person name="Zhao X."/>
            <person name="Boylan J."/>
            <person name="Ott S."/>
            <person name="Bowen H."/>
            <person name="Vavikolanu K."/>
            <person name="Mehta A."/>
            <person name="Aluvathingal J."/>
            <person name="Nadendla S."/>
            <person name="Lowell S."/>
            <person name="Myers T."/>
            <person name="Yan Y."/>
            <person name="Sichtig H."/>
        </authorList>
    </citation>
    <scope>NUCLEOTIDE SEQUENCE [LARGE SCALE GENOMIC DNA]</scope>
    <source>
        <strain evidence="2 5">FDAARGOS_1148</strain>
    </source>
</reference>
<reference evidence="3 4" key="1">
    <citation type="submission" date="2018-11" db="EMBL/GenBank/DDBJ databases">
        <title>Genomic profiling of Staphylococcus species from a Poultry farm system in KwaZulu-Natal, South Africa.</title>
        <authorList>
            <person name="Amoako D.G."/>
            <person name="Somboro A.M."/>
            <person name="Abia A.L.K."/>
            <person name="Bester L.A."/>
            <person name="Essack S.Y."/>
        </authorList>
    </citation>
    <scope>NUCLEOTIDE SEQUENCE [LARGE SCALE GENOMIC DNA]</scope>
    <source>
        <strain evidence="3 4">SA11</strain>
    </source>
</reference>
<evidence type="ECO:0000313" key="4">
    <source>
        <dbReference type="Proteomes" id="UP000293854"/>
    </source>
</evidence>
<name>A0A143PCV7_9STAP</name>
<dbReference type="EMBL" id="CP068073">
    <property type="protein sequence ID" value="QQS81837.1"/>
    <property type="molecule type" value="Genomic_DNA"/>
</dbReference>
<dbReference type="AlphaFoldDB" id="A0A143PCV7"/>
<sequence>MNERYVKVVILYILSTLVPSVLFSSKCVSNSFLKWFLRTVAGCGIFSAGLKFMVKRKNKKQA</sequence>
<evidence type="ECO:0000313" key="3">
    <source>
        <dbReference type="EMBL" id="RZI05012.1"/>
    </source>
</evidence>
<accession>A0A143PCV7</accession>
<dbReference type="GeneID" id="93725810"/>
<dbReference type="RefSeq" id="WP_047131540.1">
    <property type="nucleotide sequence ID" value="NZ_CP015114.1"/>
</dbReference>
<gene>
    <name evidence="3" type="ORF">EIG99_00050</name>
    <name evidence="2" type="ORF">I6J05_07840</name>
</gene>
<keyword evidence="1" id="KW-0812">Transmembrane</keyword>
<feature type="transmembrane region" description="Helical" evidence="1">
    <location>
        <begin position="35"/>
        <end position="54"/>
    </location>
</feature>
<keyword evidence="1" id="KW-1133">Transmembrane helix</keyword>
<dbReference type="KEGG" id="scv:A4G25_10635"/>
<protein>
    <submittedName>
        <fullName evidence="3">Uncharacterized protein</fullName>
    </submittedName>
</protein>
<feature type="transmembrane region" description="Helical" evidence="1">
    <location>
        <begin position="5"/>
        <end position="23"/>
    </location>
</feature>
<keyword evidence="1" id="KW-0472">Membrane</keyword>
<proteinExistence type="predicted"/>
<evidence type="ECO:0000313" key="5">
    <source>
        <dbReference type="Proteomes" id="UP000595942"/>
    </source>
</evidence>
<organism evidence="3 4">
    <name type="scientific">Staphylococcus condimenti</name>
    <dbReference type="NCBI Taxonomy" id="70255"/>
    <lineage>
        <taxon>Bacteria</taxon>
        <taxon>Bacillati</taxon>
        <taxon>Bacillota</taxon>
        <taxon>Bacilli</taxon>
        <taxon>Bacillales</taxon>
        <taxon>Staphylococcaceae</taxon>
        <taxon>Staphylococcus</taxon>
    </lineage>
</organism>
<dbReference type="EMBL" id="RQTE01000001">
    <property type="protein sequence ID" value="RZI05012.1"/>
    <property type="molecule type" value="Genomic_DNA"/>
</dbReference>
<evidence type="ECO:0000256" key="1">
    <source>
        <dbReference type="SAM" id="Phobius"/>
    </source>
</evidence>
<dbReference type="Proteomes" id="UP000293854">
    <property type="component" value="Unassembled WGS sequence"/>
</dbReference>
<dbReference type="Proteomes" id="UP000595942">
    <property type="component" value="Chromosome"/>
</dbReference>
<evidence type="ECO:0000313" key="2">
    <source>
        <dbReference type="EMBL" id="QQS81837.1"/>
    </source>
</evidence>